<keyword evidence="2" id="KW-1185">Reference proteome</keyword>
<proteinExistence type="predicted"/>
<dbReference type="AlphaFoldDB" id="A0A2S0KM38"/>
<dbReference type="OrthoDB" id="9935692at2"/>
<accession>A0A2S0KM38</accession>
<dbReference type="Proteomes" id="UP000237947">
    <property type="component" value="Chromosome"/>
</dbReference>
<sequence length="69" mass="8129">MKIILSDENKKFLKDNNFKIDYQHSYSDEEYLDLLDALYFQEVSFVDIDDKKSSQFAKIADIVAEQGEE</sequence>
<organism evidence="1 2">
    <name type="scientific">Fastidiosipila sanguinis</name>
    <dbReference type="NCBI Taxonomy" id="236753"/>
    <lineage>
        <taxon>Bacteria</taxon>
        <taxon>Bacillati</taxon>
        <taxon>Bacillota</taxon>
        <taxon>Clostridia</taxon>
        <taxon>Eubacteriales</taxon>
        <taxon>Oscillospiraceae</taxon>
        <taxon>Fastidiosipila</taxon>
    </lineage>
</organism>
<dbReference type="KEGG" id="fsa:C5Q98_01980"/>
<reference evidence="2" key="1">
    <citation type="submission" date="2018-02" db="EMBL/GenBank/DDBJ databases">
        <authorList>
            <person name="Holder M.E."/>
            <person name="Ajami N.J."/>
            <person name="Petrosino J.F."/>
        </authorList>
    </citation>
    <scope>NUCLEOTIDE SEQUENCE [LARGE SCALE GENOMIC DNA]</scope>
    <source>
        <strain evidence="2">CCUG 47711</strain>
    </source>
</reference>
<dbReference type="RefSeq" id="WP_106012060.1">
    <property type="nucleotide sequence ID" value="NZ_CP027226.1"/>
</dbReference>
<evidence type="ECO:0000313" key="1">
    <source>
        <dbReference type="EMBL" id="AVM42074.1"/>
    </source>
</evidence>
<protein>
    <submittedName>
        <fullName evidence="1">Uncharacterized protein</fullName>
    </submittedName>
</protein>
<dbReference type="EMBL" id="CP027226">
    <property type="protein sequence ID" value="AVM42074.1"/>
    <property type="molecule type" value="Genomic_DNA"/>
</dbReference>
<name>A0A2S0KM38_9FIRM</name>
<gene>
    <name evidence="1" type="ORF">C5Q98_01980</name>
</gene>
<evidence type="ECO:0000313" key="2">
    <source>
        <dbReference type="Proteomes" id="UP000237947"/>
    </source>
</evidence>